<name>A0A0A9EYD1_ARUDO</name>
<reference evidence="2" key="1">
    <citation type="submission" date="2014-09" db="EMBL/GenBank/DDBJ databases">
        <authorList>
            <person name="Magalhaes I.L.F."/>
            <person name="Oliveira U."/>
            <person name="Santos F.R."/>
            <person name="Vidigal T.H.D.A."/>
            <person name="Brescovit A.D."/>
            <person name="Santos A.J."/>
        </authorList>
    </citation>
    <scope>NUCLEOTIDE SEQUENCE</scope>
    <source>
        <tissue evidence="2">Shoot tissue taken approximately 20 cm above the soil surface</tissue>
    </source>
</reference>
<organism evidence="2">
    <name type="scientific">Arundo donax</name>
    <name type="common">Giant reed</name>
    <name type="synonym">Donax arundinaceus</name>
    <dbReference type="NCBI Taxonomy" id="35708"/>
    <lineage>
        <taxon>Eukaryota</taxon>
        <taxon>Viridiplantae</taxon>
        <taxon>Streptophyta</taxon>
        <taxon>Embryophyta</taxon>
        <taxon>Tracheophyta</taxon>
        <taxon>Spermatophyta</taxon>
        <taxon>Magnoliopsida</taxon>
        <taxon>Liliopsida</taxon>
        <taxon>Poales</taxon>
        <taxon>Poaceae</taxon>
        <taxon>PACMAD clade</taxon>
        <taxon>Arundinoideae</taxon>
        <taxon>Arundineae</taxon>
        <taxon>Arundo</taxon>
    </lineage>
</organism>
<accession>A0A0A9EYD1</accession>
<evidence type="ECO:0000256" key="1">
    <source>
        <dbReference type="SAM" id="SignalP"/>
    </source>
</evidence>
<reference evidence="2" key="2">
    <citation type="journal article" date="2015" name="Data Brief">
        <title>Shoot transcriptome of the giant reed, Arundo donax.</title>
        <authorList>
            <person name="Barrero R.A."/>
            <person name="Guerrero F.D."/>
            <person name="Moolhuijzen P."/>
            <person name="Goolsby J.A."/>
            <person name="Tidwell J."/>
            <person name="Bellgard S.E."/>
            <person name="Bellgard M.I."/>
        </authorList>
    </citation>
    <scope>NUCLEOTIDE SEQUENCE</scope>
    <source>
        <tissue evidence="2">Shoot tissue taken approximately 20 cm above the soil surface</tissue>
    </source>
</reference>
<proteinExistence type="predicted"/>
<dbReference type="EMBL" id="GBRH01194995">
    <property type="protein sequence ID" value="JAE02901.1"/>
    <property type="molecule type" value="Transcribed_RNA"/>
</dbReference>
<evidence type="ECO:0000313" key="2">
    <source>
        <dbReference type="EMBL" id="JAE02901.1"/>
    </source>
</evidence>
<sequence length="37" mass="4279">MCFSIIVPLTHLNLCSGLLYDLLYVSAHFCYIHEHIV</sequence>
<keyword evidence="1" id="KW-0732">Signal</keyword>
<protein>
    <submittedName>
        <fullName evidence="2">Uncharacterized protein</fullName>
    </submittedName>
</protein>
<feature type="signal peptide" evidence="1">
    <location>
        <begin position="1"/>
        <end position="17"/>
    </location>
</feature>
<feature type="chain" id="PRO_5002047135" evidence="1">
    <location>
        <begin position="18"/>
        <end position="37"/>
    </location>
</feature>
<dbReference type="AlphaFoldDB" id="A0A0A9EYD1"/>